<protein>
    <submittedName>
        <fullName evidence="1">Uncharacterized protein</fullName>
    </submittedName>
</protein>
<keyword evidence="2" id="KW-1185">Reference proteome</keyword>
<proteinExistence type="predicted"/>
<sequence length="119" mass="13253">MTPGLTNHRDVRAAMLNAIKYGNNKNGKVRFDSFQIVFPARFHPACNPDEFKAGGVRPQMEKHPLATTSLIFRMGRVSHFTKAMYGAGHEWVGIKLIFQMEAADAKQNGEAKQLIHAAT</sequence>
<gene>
    <name evidence="1" type="ORF">PGQ11_009834</name>
</gene>
<evidence type="ECO:0000313" key="2">
    <source>
        <dbReference type="Proteomes" id="UP001390339"/>
    </source>
</evidence>
<dbReference type="Proteomes" id="UP001390339">
    <property type="component" value="Unassembled WGS sequence"/>
</dbReference>
<comment type="caution">
    <text evidence="1">The sequence shown here is derived from an EMBL/GenBank/DDBJ whole genome shotgun (WGS) entry which is preliminary data.</text>
</comment>
<accession>A0ABR2I8U7</accession>
<organism evidence="1 2">
    <name type="scientific">Apiospora arundinis</name>
    <dbReference type="NCBI Taxonomy" id="335852"/>
    <lineage>
        <taxon>Eukaryota</taxon>
        <taxon>Fungi</taxon>
        <taxon>Dikarya</taxon>
        <taxon>Ascomycota</taxon>
        <taxon>Pezizomycotina</taxon>
        <taxon>Sordariomycetes</taxon>
        <taxon>Xylariomycetidae</taxon>
        <taxon>Amphisphaeriales</taxon>
        <taxon>Apiosporaceae</taxon>
        <taxon>Apiospora</taxon>
    </lineage>
</organism>
<evidence type="ECO:0000313" key="1">
    <source>
        <dbReference type="EMBL" id="KAK8859100.1"/>
    </source>
</evidence>
<reference evidence="1 2" key="1">
    <citation type="journal article" date="2024" name="IMA Fungus">
        <title>Apiospora arundinis, a panoply of carbohydrate-active enzymes and secondary metabolites.</title>
        <authorList>
            <person name="Sorensen T."/>
            <person name="Petersen C."/>
            <person name="Muurmann A.T."/>
            <person name="Christiansen J.V."/>
            <person name="Brundto M.L."/>
            <person name="Overgaard C.K."/>
            <person name="Boysen A.T."/>
            <person name="Wollenberg R.D."/>
            <person name="Larsen T.O."/>
            <person name="Sorensen J.L."/>
            <person name="Nielsen K.L."/>
            <person name="Sondergaard T.E."/>
        </authorList>
    </citation>
    <scope>NUCLEOTIDE SEQUENCE [LARGE SCALE GENOMIC DNA]</scope>
    <source>
        <strain evidence="1 2">AAU 773</strain>
    </source>
</reference>
<name>A0ABR2I8U7_9PEZI</name>
<dbReference type="EMBL" id="JAPCWZ010000006">
    <property type="protein sequence ID" value="KAK8859100.1"/>
    <property type="molecule type" value="Genomic_DNA"/>
</dbReference>